<reference evidence="2" key="1">
    <citation type="submission" date="2019-05" db="EMBL/GenBank/DDBJ databases">
        <title>Flavobacterium profundi sp. nov., isolated from a deep-sea seamount.</title>
        <authorList>
            <person name="Zhang D.-C."/>
        </authorList>
    </citation>
    <scope>NUCLEOTIDE SEQUENCE [LARGE SCALE GENOMIC DNA]</scope>
    <source>
        <strain evidence="2">EC11</strain>
    </source>
</reference>
<accession>A0ABX0IVU4</accession>
<protein>
    <submittedName>
        <fullName evidence="1">Uncharacterized protein</fullName>
    </submittedName>
</protein>
<proteinExistence type="predicted"/>
<organism evidence="1 2">
    <name type="scientific">Flavobacterium jejuense</name>
    <dbReference type="NCBI Taxonomy" id="1544455"/>
    <lineage>
        <taxon>Bacteria</taxon>
        <taxon>Pseudomonadati</taxon>
        <taxon>Bacteroidota</taxon>
        <taxon>Flavobacteriia</taxon>
        <taxon>Flavobacteriales</taxon>
        <taxon>Flavobacteriaceae</taxon>
        <taxon>Flavobacterium</taxon>
    </lineage>
</organism>
<reference evidence="1 2" key="2">
    <citation type="submission" date="2019-05" db="EMBL/GenBank/DDBJ databases">
        <authorList>
            <person name="Lianzixin W."/>
        </authorList>
    </citation>
    <scope>NUCLEOTIDE SEQUENCE [LARGE SCALE GENOMIC DNA]</scope>
    <source>
        <strain evidence="1 2">EC11</strain>
    </source>
</reference>
<dbReference type="RefSeq" id="WP_140964341.1">
    <property type="nucleotide sequence ID" value="NZ_VEVQ02000018.1"/>
</dbReference>
<gene>
    <name evidence="1" type="ORF">FIA58_019320</name>
</gene>
<sequence length="85" mass="9699">MKKCPNNDSKNSNEVIGYYDKDGILIYLDSNLKNNLPKNNARLSATCETKECTNWTGKECLIPSKILNNIKNTIIYNSENCIIKR</sequence>
<reference evidence="1 2" key="3">
    <citation type="submission" date="2020-02" db="EMBL/GenBank/DDBJ databases">
        <title>Flavobacterium profundi sp. nov., isolated from a deep-sea seamount.</title>
        <authorList>
            <person name="Zhang D.-C."/>
        </authorList>
    </citation>
    <scope>NUCLEOTIDE SEQUENCE [LARGE SCALE GENOMIC DNA]</scope>
    <source>
        <strain evidence="1 2">EC11</strain>
    </source>
</reference>
<comment type="caution">
    <text evidence="1">The sequence shown here is derived from an EMBL/GenBank/DDBJ whole genome shotgun (WGS) entry which is preliminary data.</text>
</comment>
<dbReference type="Proteomes" id="UP000817854">
    <property type="component" value="Unassembled WGS sequence"/>
</dbReference>
<evidence type="ECO:0000313" key="2">
    <source>
        <dbReference type="Proteomes" id="UP000817854"/>
    </source>
</evidence>
<keyword evidence="2" id="KW-1185">Reference proteome</keyword>
<dbReference type="EMBL" id="VEVQ02000018">
    <property type="protein sequence ID" value="NHN27833.1"/>
    <property type="molecule type" value="Genomic_DNA"/>
</dbReference>
<name>A0ABX0IVU4_9FLAO</name>
<evidence type="ECO:0000313" key="1">
    <source>
        <dbReference type="EMBL" id="NHN27833.1"/>
    </source>
</evidence>